<evidence type="ECO:0000256" key="7">
    <source>
        <dbReference type="SAM" id="Phobius"/>
    </source>
</evidence>
<feature type="transmembrane region" description="Helical" evidence="7">
    <location>
        <begin position="278"/>
        <end position="297"/>
    </location>
</feature>
<dbReference type="AlphaFoldDB" id="C0JZW2"/>
<protein>
    <submittedName>
        <fullName evidence="9">Putative transmembrane acyltransferase protein</fullName>
    </submittedName>
</protein>
<feature type="transmembrane region" description="Helical" evidence="7">
    <location>
        <begin position="12"/>
        <end position="33"/>
    </location>
</feature>
<keyword evidence="6 7" id="KW-0472">Membrane</keyword>
<evidence type="ECO:0000256" key="3">
    <source>
        <dbReference type="ARBA" id="ARBA00022475"/>
    </source>
</evidence>
<sequence>MDTAQREIWIDWMRVVACFLVIMTHSCEPFYLGGEGSLILTKADAIWVSVLNVIPRACVALFVVASSYLQFPLHYSTGEFFRRRAARILIPFLFWSVVYALVWGEPVQNFKDLLLNFNYAAGHLWFVYMLVGVYLVMPLLSPWAEKVGKKELLVYLGIWLFTTMIPFIRQWAGGPAPVMYGPSGIPNPAKYPLWGEASWNAYGVFYYVSGFIGYLLLGLYFRKFVGTLSWGRTLAIAIPLFLAGFAVCNVGFLTRVWADSQGVFPIEGPVGLAALWEGPWLNDTLGVALMAIAWILLFRKIERGGKFYEHVLLPVSKASYGIYLCHLLLLSVISGWIRGALGLGVDGVLGEIWTTPVQIFAIALLSFTGAALFSVLVQKIPKVGKWMIG</sequence>
<accession>C0JZW2</accession>
<feature type="transmembrane region" description="Helical" evidence="7">
    <location>
        <begin position="85"/>
        <end position="103"/>
    </location>
</feature>
<evidence type="ECO:0000256" key="5">
    <source>
        <dbReference type="ARBA" id="ARBA00022989"/>
    </source>
</evidence>
<comment type="subcellular location">
    <subcellularLocation>
        <location evidence="1">Cell membrane</location>
        <topology evidence="1">Multi-pass membrane protein</topology>
    </subcellularLocation>
</comment>
<organism evidence="9">
    <name type="scientific">uncultured bacterium URE4</name>
    <dbReference type="NCBI Taxonomy" id="581112"/>
    <lineage>
        <taxon>Bacteria</taxon>
        <taxon>environmental samples</taxon>
    </lineage>
</organism>
<evidence type="ECO:0000256" key="1">
    <source>
        <dbReference type="ARBA" id="ARBA00004651"/>
    </source>
</evidence>
<evidence type="ECO:0000256" key="4">
    <source>
        <dbReference type="ARBA" id="ARBA00022692"/>
    </source>
</evidence>
<dbReference type="EMBL" id="FJ529691">
    <property type="protein sequence ID" value="ACM90992.1"/>
    <property type="molecule type" value="Genomic_DNA"/>
</dbReference>
<dbReference type="PANTHER" id="PTHR40074:SF2">
    <property type="entry name" value="O-ACETYLTRANSFERASE WECH"/>
    <property type="match status" value="1"/>
</dbReference>
<feature type="domain" description="Acyltransferase 3" evidence="8">
    <location>
        <begin position="8"/>
        <end position="374"/>
    </location>
</feature>
<feature type="transmembrane region" description="Helical" evidence="7">
    <location>
        <begin position="53"/>
        <end position="73"/>
    </location>
</feature>
<dbReference type="PANTHER" id="PTHR40074">
    <property type="entry name" value="O-ACETYLTRANSFERASE WECH"/>
    <property type="match status" value="1"/>
</dbReference>
<feature type="transmembrane region" description="Helical" evidence="7">
    <location>
        <begin position="357"/>
        <end position="377"/>
    </location>
</feature>
<keyword evidence="9" id="KW-0012">Acyltransferase</keyword>
<evidence type="ECO:0000256" key="6">
    <source>
        <dbReference type="ARBA" id="ARBA00023136"/>
    </source>
</evidence>
<dbReference type="InterPro" id="IPR002656">
    <property type="entry name" value="Acyl_transf_3_dom"/>
</dbReference>
<keyword evidence="9" id="KW-0808">Transferase</keyword>
<evidence type="ECO:0000259" key="8">
    <source>
        <dbReference type="Pfam" id="PF01757"/>
    </source>
</evidence>
<feature type="transmembrane region" description="Helical" evidence="7">
    <location>
        <begin position="318"/>
        <end position="337"/>
    </location>
</feature>
<dbReference type="GO" id="GO:0009246">
    <property type="term" value="P:enterobacterial common antigen biosynthetic process"/>
    <property type="evidence" value="ECO:0007669"/>
    <property type="project" value="TreeGrafter"/>
</dbReference>
<dbReference type="Pfam" id="PF01757">
    <property type="entry name" value="Acyl_transf_3"/>
    <property type="match status" value="1"/>
</dbReference>
<keyword evidence="5 7" id="KW-1133">Transmembrane helix</keyword>
<proteinExistence type="inferred from homology"/>
<dbReference type="GO" id="GO:0016413">
    <property type="term" value="F:O-acetyltransferase activity"/>
    <property type="evidence" value="ECO:0007669"/>
    <property type="project" value="TreeGrafter"/>
</dbReference>
<evidence type="ECO:0000313" key="9">
    <source>
        <dbReference type="EMBL" id="ACM90992.1"/>
    </source>
</evidence>
<keyword evidence="3" id="KW-1003">Cell membrane</keyword>
<feature type="transmembrane region" description="Helical" evidence="7">
    <location>
        <begin position="123"/>
        <end position="140"/>
    </location>
</feature>
<name>C0JZW2_9BACT</name>
<feature type="transmembrane region" description="Helical" evidence="7">
    <location>
        <begin position="204"/>
        <end position="221"/>
    </location>
</feature>
<reference evidence="9" key="1">
    <citation type="submission" date="2008-11" db="EMBL/GenBank/DDBJ databases">
        <title>Isolation and characterization of a fructose-1,6-bisphosphatase in Bacteroides sp. from a rumen metagenomic library.</title>
        <authorList>
            <person name="Wang J."/>
            <person name="Liu K."/>
            <person name="Zhao S."/>
            <person name="Bu D."/>
            <person name="Li D."/>
            <person name="Yu P."/>
            <person name="Wei H."/>
            <person name="Zhou L."/>
        </authorList>
    </citation>
    <scope>NUCLEOTIDE SEQUENCE</scope>
</reference>
<comment type="similarity">
    <text evidence="2">Belongs to the acyltransferase 3 family.</text>
</comment>
<feature type="transmembrane region" description="Helical" evidence="7">
    <location>
        <begin position="152"/>
        <end position="172"/>
    </location>
</feature>
<dbReference type="GO" id="GO:0005886">
    <property type="term" value="C:plasma membrane"/>
    <property type="evidence" value="ECO:0007669"/>
    <property type="project" value="UniProtKB-SubCell"/>
</dbReference>
<keyword evidence="4 7" id="KW-0812">Transmembrane</keyword>
<evidence type="ECO:0000256" key="2">
    <source>
        <dbReference type="ARBA" id="ARBA00007400"/>
    </source>
</evidence>
<feature type="transmembrane region" description="Helical" evidence="7">
    <location>
        <begin position="233"/>
        <end position="258"/>
    </location>
</feature>